<dbReference type="FunFam" id="1.20.1160.11:FF:000003">
    <property type="entry name" value="Paired amphipathic helix SIN3-like protein"/>
    <property type="match status" value="1"/>
</dbReference>
<dbReference type="GO" id="GO:0000785">
    <property type="term" value="C:chromatin"/>
    <property type="evidence" value="ECO:0007669"/>
    <property type="project" value="TreeGrafter"/>
</dbReference>
<sequence length="976" mass="113943">MKRVRETQNAASSSTAADAQTTAGEQPKTKQAKTAATTPTQQPQQQQQNSTSVQDALAYLDLVKKTYANEPHVYSRFLEIMKEFKNHVIDTPGVIQKVSELFKNHSHLILGFNSFLPPGYKIVLENNEQSSMNAAENQQTSPTPSNASQSVVQGKKKKRSTSPPPVPAAASSKPTNDRSIDFDQAISYVTKIKKRFADSPHTYKAFLDILHNYQKEQTTIKKVYEQVSDLFKDHQDLLSEFAQFLPMPDQSKKSRKVKKSQQPQQQAVSAPTAISDDKKRRTARTTTKPKQHEDFEYEDESLLKREKVVPAETKSSVYGPSYRVLNKTYPEPICSERTELCNQVLNDEFVSVPAGSEESRDIQKKSQFDEIIFQCEDDRTELDIVIEQNESTIKFLAYYAEKIKNNEDFTFNYEDMKDIHRASINRIYAERGPEVLEGLRRNPAVAIPIVYRRLKQKDEEWKKARKELNRFWNDIYQKNFQKAMESQYNIFKQNEKKKLKPKEILREVKERHEYCRPLIFEFPDRQIHDDIYYLLINLTNDLTPEEVRDINMLWKDFLIPFLDLQSSDYVKSERFDAVLKEVPEGEQPNSTPTSYFTDLFKQADEPSGDGAEFPPIVEQQISKQENRYRNNVFYGNSFFMIFFRYYCALYEKLYRAKLASKRTARMRQKSVDTATILKEHDTLLEKSNFNNEKKEKEKEKVIEEMASKTNGGDHMEIDSDINKIADDIYSQFLVVMIKFLNGLGTSQSYDDDCRKLLDYDSYPVLTFDRVFVEFQKHVYAMMTDHRDACYEFLQLFKYEMQRVNRFIDNSYRLNAQKLVGDEVCYVLEYSKRSQKARIDEIDPPEVDLEKIEAEEKALCYVQEFLLSSPPPELAQKNKIFLQRNKKRGSNVDPHSIIIRNRLECKICIATFKLYFVEDTEDFLFRKSKKESQKSKQNRAQRWHKICEQLVEKIPRSSMENSTEQQPSSSAMETSND</sequence>
<name>A0A6A5C981_NAEFO</name>
<dbReference type="EMBL" id="VFQX01000006">
    <property type="protein sequence ID" value="KAF0983512.1"/>
    <property type="molecule type" value="Genomic_DNA"/>
</dbReference>
<dbReference type="GO" id="GO:0000122">
    <property type="term" value="P:negative regulation of transcription by RNA polymerase II"/>
    <property type="evidence" value="ECO:0007669"/>
    <property type="project" value="TreeGrafter"/>
</dbReference>
<evidence type="ECO:0000256" key="2">
    <source>
        <dbReference type="ARBA" id="ARBA00022491"/>
    </source>
</evidence>
<feature type="compositionally biased region" description="Low complexity" evidence="6">
    <location>
        <begin position="10"/>
        <end position="23"/>
    </location>
</feature>
<dbReference type="PANTHER" id="PTHR12346">
    <property type="entry name" value="SIN3B-RELATED"/>
    <property type="match status" value="1"/>
</dbReference>
<feature type="domain" description="Histone deacetylase interacting" evidence="7">
    <location>
        <begin position="314"/>
        <end position="413"/>
    </location>
</feature>
<evidence type="ECO:0000256" key="3">
    <source>
        <dbReference type="ARBA" id="ARBA00022737"/>
    </source>
</evidence>
<organism evidence="8 9">
    <name type="scientific">Naegleria fowleri</name>
    <name type="common">Brain eating amoeba</name>
    <dbReference type="NCBI Taxonomy" id="5763"/>
    <lineage>
        <taxon>Eukaryota</taxon>
        <taxon>Discoba</taxon>
        <taxon>Heterolobosea</taxon>
        <taxon>Tetramitia</taxon>
        <taxon>Eutetramitia</taxon>
        <taxon>Vahlkampfiidae</taxon>
        <taxon>Naegleria</taxon>
    </lineage>
</organism>
<evidence type="ECO:0000313" key="8">
    <source>
        <dbReference type="EMBL" id="KAF0983512.1"/>
    </source>
</evidence>
<dbReference type="SMART" id="SM00761">
    <property type="entry name" value="HDAC_interact"/>
    <property type="match status" value="1"/>
</dbReference>
<dbReference type="RefSeq" id="XP_044568225.1">
    <property type="nucleotide sequence ID" value="XM_044700890.1"/>
</dbReference>
<dbReference type="GO" id="GO:0003714">
    <property type="term" value="F:transcription corepressor activity"/>
    <property type="evidence" value="ECO:0007669"/>
    <property type="project" value="InterPro"/>
</dbReference>
<gene>
    <name evidence="8" type="ORF">FDP41_010577</name>
</gene>
<feature type="compositionally biased region" description="Polar residues" evidence="6">
    <location>
        <begin position="957"/>
        <end position="976"/>
    </location>
</feature>
<feature type="region of interest" description="Disordered" evidence="6">
    <location>
        <begin position="131"/>
        <end position="178"/>
    </location>
</feature>
<feature type="region of interest" description="Disordered" evidence="6">
    <location>
        <begin position="249"/>
        <end position="299"/>
    </location>
</feature>
<feature type="compositionally biased region" description="Basic residues" evidence="6">
    <location>
        <begin position="280"/>
        <end position="289"/>
    </location>
</feature>
<dbReference type="InterPro" id="IPR039774">
    <property type="entry name" value="Sin3-like"/>
</dbReference>
<dbReference type="InterPro" id="IPR036600">
    <property type="entry name" value="PAH_sf"/>
</dbReference>
<evidence type="ECO:0000313" key="9">
    <source>
        <dbReference type="Proteomes" id="UP000444721"/>
    </source>
</evidence>
<dbReference type="Proteomes" id="UP000444721">
    <property type="component" value="Unassembled WGS sequence"/>
</dbReference>
<dbReference type="GeneID" id="68117792"/>
<dbReference type="Pfam" id="PF02671">
    <property type="entry name" value="PAH"/>
    <property type="match status" value="2"/>
</dbReference>
<evidence type="ECO:0000256" key="4">
    <source>
        <dbReference type="ARBA" id="ARBA00023242"/>
    </source>
</evidence>
<dbReference type="FunFam" id="1.20.1160.11:FF:000001">
    <property type="entry name" value="Paired amphipathic helix protein Sin3"/>
    <property type="match status" value="1"/>
</dbReference>
<dbReference type="VEuPathDB" id="AmoebaDB:FDP41_010577"/>
<feature type="compositionally biased region" description="Polar residues" evidence="6">
    <location>
        <begin position="131"/>
        <end position="152"/>
    </location>
</feature>
<dbReference type="GO" id="GO:0000118">
    <property type="term" value="C:histone deacetylase complex"/>
    <property type="evidence" value="ECO:0007669"/>
    <property type="project" value="TreeGrafter"/>
</dbReference>
<feature type="compositionally biased region" description="Low complexity" evidence="6">
    <location>
        <begin position="260"/>
        <end position="271"/>
    </location>
</feature>
<comment type="caution">
    <text evidence="8">The sequence shown here is derived from an EMBL/GenBank/DDBJ whole genome shotgun (WGS) entry which is preliminary data.</text>
</comment>
<proteinExistence type="predicted"/>
<dbReference type="OMA" id="ANTWCIF"/>
<dbReference type="InterPro" id="IPR031693">
    <property type="entry name" value="Sin3_C"/>
</dbReference>
<protein>
    <recommendedName>
        <fullName evidence="7">Histone deacetylase interacting domain-containing protein</fullName>
    </recommendedName>
</protein>
<evidence type="ECO:0000256" key="6">
    <source>
        <dbReference type="SAM" id="MobiDB-lite"/>
    </source>
</evidence>
<keyword evidence="2" id="KW-0678">Repressor</keyword>
<keyword evidence="9" id="KW-1185">Reference proteome</keyword>
<evidence type="ECO:0000256" key="5">
    <source>
        <dbReference type="PROSITE-ProRule" id="PRU00810"/>
    </source>
</evidence>
<keyword evidence="3" id="KW-0677">Repeat</keyword>
<feature type="compositionally biased region" description="Low complexity" evidence="6">
    <location>
        <begin position="32"/>
        <end position="48"/>
    </location>
</feature>
<comment type="subcellular location">
    <subcellularLocation>
        <location evidence="1 5">Nucleus</location>
    </subcellularLocation>
</comment>
<dbReference type="Pfam" id="PF16879">
    <property type="entry name" value="Sin3a_C"/>
    <property type="match status" value="1"/>
</dbReference>
<dbReference type="PROSITE" id="PS51477">
    <property type="entry name" value="PAH"/>
    <property type="match status" value="2"/>
</dbReference>
<dbReference type="AlphaFoldDB" id="A0A6A5C981"/>
<evidence type="ECO:0000259" key="7">
    <source>
        <dbReference type="SMART" id="SM00761"/>
    </source>
</evidence>
<dbReference type="OrthoDB" id="10265969at2759"/>
<evidence type="ECO:0000256" key="1">
    <source>
        <dbReference type="ARBA" id="ARBA00004123"/>
    </source>
</evidence>
<dbReference type="VEuPathDB" id="AmoebaDB:NfTy_013190"/>
<feature type="region of interest" description="Disordered" evidence="6">
    <location>
        <begin position="1"/>
        <end position="52"/>
    </location>
</feature>
<dbReference type="SUPFAM" id="SSF47762">
    <property type="entry name" value="PAH2 domain"/>
    <property type="match status" value="2"/>
</dbReference>
<accession>A0A6A5C981</accession>
<dbReference type="VEuPathDB" id="AmoebaDB:NF0117990"/>
<dbReference type="InterPro" id="IPR013194">
    <property type="entry name" value="HDAC_interact_dom"/>
</dbReference>
<dbReference type="Pfam" id="PF08295">
    <property type="entry name" value="Sin3_corepress"/>
    <property type="match status" value="1"/>
</dbReference>
<dbReference type="InterPro" id="IPR003822">
    <property type="entry name" value="PAH"/>
</dbReference>
<dbReference type="Gene3D" id="1.20.1160.11">
    <property type="entry name" value="Paired amphipathic helix"/>
    <property type="match status" value="2"/>
</dbReference>
<dbReference type="PANTHER" id="PTHR12346:SF0">
    <property type="entry name" value="SIN3A, ISOFORM G"/>
    <property type="match status" value="1"/>
</dbReference>
<keyword evidence="4 5" id="KW-0539">Nucleus</keyword>
<feature type="region of interest" description="Disordered" evidence="6">
    <location>
        <begin position="951"/>
        <end position="976"/>
    </location>
</feature>
<reference evidence="8 9" key="1">
    <citation type="journal article" date="2019" name="Sci. Rep.">
        <title>Nanopore sequencing improves the draft genome of the human pathogenic amoeba Naegleria fowleri.</title>
        <authorList>
            <person name="Liechti N."/>
            <person name="Schurch N."/>
            <person name="Bruggmann R."/>
            <person name="Wittwer M."/>
        </authorList>
    </citation>
    <scope>NUCLEOTIDE SEQUENCE [LARGE SCALE GENOMIC DNA]</scope>
    <source>
        <strain evidence="8 9">ATCC 30894</strain>
    </source>
</reference>